<dbReference type="SUPFAM" id="SSF56770">
    <property type="entry name" value="HydA/Nqo6-like"/>
    <property type="match status" value="1"/>
</dbReference>
<evidence type="ECO:0000256" key="8">
    <source>
        <dbReference type="ARBA" id="ARBA00023002"/>
    </source>
</evidence>
<dbReference type="NCBIfam" id="TIGR00391">
    <property type="entry name" value="hydA"/>
    <property type="match status" value="1"/>
</dbReference>
<dbReference type="InterPro" id="IPR037024">
    <property type="entry name" value="NiFe_Hase_small_N_sf"/>
</dbReference>
<proteinExistence type="inferred from homology"/>
<feature type="binding site" evidence="11">
    <location>
        <position position="232"/>
    </location>
    <ligand>
        <name>[4Fe-4S] cluster</name>
        <dbReference type="ChEBI" id="CHEBI:49883"/>
        <label>2</label>
    </ligand>
</feature>
<comment type="subcellular location">
    <subcellularLocation>
        <location evidence="2">Cell envelope</location>
    </subcellularLocation>
</comment>
<gene>
    <name evidence="14" type="ORF">E3J68_01855</name>
</gene>
<dbReference type="GO" id="GO:0009061">
    <property type="term" value="P:anaerobic respiration"/>
    <property type="evidence" value="ECO:0007669"/>
    <property type="project" value="TreeGrafter"/>
</dbReference>
<keyword evidence="6 11" id="KW-0479">Metal-binding</keyword>
<dbReference type="GO" id="GO:0030313">
    <property type="term" value="C:cell envelope"/>
    <property type="evidence" value="ECO:0007669"/>
    <property type="project" value="UniProtKB-SubCell"/>
</dbReference>
<dbReference type="GO" id="GO:0051539">
    <property type="term" value="F:4 iron, 4 sulfur cluster binding"/>
    <property type="evidence" value="ECO:0007669"/>
    <property type="project" value="UniProtKB-KW"/>
</dbReference>
<evidence type="ECO:0000259" key="12">
    <source>
        <dbReference type="Pfam" id="PF01058"/>
    </source>
</evidence>
<dbReference type="Gene3D" id="3.40.50.700">
    <property type="entry name" value="NADH:ubiquinone oxidoreductase-like, 20kDa subunit"/>
    <property type="match status" value="1"/>
</dbReference>
<evidence type="ECO:0000313" key="15">
    <source>
        <dbReference type="Proteomes" id="UP000316517"/>
    </source>
</evidence>
<feature type="binding site" evidence="11">
    <location>
        <position position="19"/>
    </location>
    <ligand>
        <name>[4Fe-4S] cluster</name>
        <dbReference type="ChEBI" id="CHEBI:49883"/>
        <label>1</label>
    </ligand>
</feature>
<dbReference type="GO" id="GO:0009375">
    <property type="term" value="C:ferredoxin hydrogenase complex"/>
    <property type="evidence" value="ECO:0007669"/>
    <property type="project" value="InterPro"/>
</dbReference>
<keyword evidence="8" id="KW-0560">Oxidoreductase</keyword>
<dbReference type="EMBL" id="SOJT01000082">
    <property type="protein sequence ID" value="TET29384.1"/>
    <property type="molecule type" value="Genomic_DNA"/>
</dbReference>
<comment type="cofactor">
    <cofactor evidence="1">
        <name>[4Fe-4S] cluster</name>
        <dbReference type="ChEBI" id="CHEBI:49883"/>
    </cofactor>
</comment>
<feature type="binding site" evidence="11">
    <location>
        <position position="203"/>
    </location>
    <ligand>
        <name>[4Fe-4S] cluster</name>
        <dbReference type="ChEBI" id="CHEBI:49883"/>
        <label>2</label>
    </ligand>
</feature>
<dbReference type="GO" id="GO:0016020">
    <property type="term" value="C:membrane"/>
    <property type="evidence" value="ECO:0007669"/>
    <property type="project" value="TreeGrafter"/>
</dbReference>
<dbReference type="GO" id="GO:0051538">
    <property type="term" value="F:3 iron, 4 sulfur cluster binding"/>
    <property type="evidence" value="ECO:0007669"/>
    <property type="project" value="UniProtKB-KW"/>
</dbReference>
<comment type="similarity">
    <text evidence="3">Belongs to the [NiFe]/[NiFeSe] hydrogenase small subunit family.</text>
</comment>
<feature type="binding site" evidence="11">
    <location>
        <position position="241"/>
    </location>
    <ligand>
        <name>[3Fe-4S] cluster</name>
        <dbReference type="ChEBI" id="CHEBI:21137"/>
    </ligand>
</feature>
<dbReference type="InterPro" id="IPR001821">
    <property type="entry name" value="NiFe_hydrogenase_ssu"/>
</dbReference>
<evidence type="ECO:0000256" key="11">
    <source>
        <dbReference type="PIRSR" id="PIRSR000310-1"/>
    </source>
</evidence>
<dbReference type="GO" id="GO:0046872">
    <property type="term" value="F:metal ion binding"/>
    <property type="evidence" value="ECO:0007669"/>
    <property type="project" value="UniProtKB-KW"/>
</dbReference>
<evidence type="ECO:0000313" key="14">
    <source>
        <dbReference type="EMBL" id="TET29384.1"/>
    </source>
</evidence>
<evidence type="ECO:0000259" key="13">
    <source>
        <dbReference type="Pfam" id="PF14720"/>
    </source>
</evidence>
<feature type="binding site" evidence="11">
    <location>
        <position position="263"/>
    </location>
    <ligand>
        <name>[3Fe-4S] cluster</name>
        <dbReference type="ChEBI" id="CHEBI:21137"/>
    </ligand>
</feature>
<dbReference type="Proteomes" id="UP000316517">
    <property type="component" value="Unassembled WGS sequence"/>
</dbReference>
<evidence type="ECO:0000256" key="1">
    <source>
        <dbReference type="ARBA" id="ARBA00001966"/>
    </source>
</evidence>
<dbReference type="Pfam" id="PF14720">
    <property type="entry name" value="NiFe_hyd_SSU_C"/>
    <property type="match status" value="1"/>
</dbReference>
<dbReference type="GO" id="GO:0008901">
    <property type="term" value="F:ferredoxin hydrogenase activity"/>
    <property type="evidence" value="ECO:0007669"/>
    <property type="project" value="InterPro"/>
</dbReference>
<dbReference type="PANTHER" id="PTHR30013">
    <property type="entry name" value="NIFE / NIFESE HYDROGENASE SMALL SUBUNIT FAMILY MEMBER"/>
    <property type="match status" value="1"/>
</dbReference>
<dbReference type="Pfam" id="PF01058">
    <property type="entry name" value="Oxidored_q6"/>
    <property type="match status" value="1"/>
</dbReference>
<reference evidence="14 15" key="1">
    <citation type="submission" date="2019-03" db="EMBL/GenBank/DDBJ databases">
        <title>Metabolic potential of uncultured bacteria and archaea associated with petroleum seepage in deep-sea sediments.</title>
        <authorList>
            <person name="Dong X."/>
            <person name="Hubert C."/>
        </authorList>
    </citation>
    <scope>NUCLEOTIDE SEQUENCE [LARGE SCALE GENOMIC DNA]</scope>
    <source>
        <strain evidence="14">E44_bin3</strain>
    </source>
</reference>
<dbReference type="GO" id="GO:0044569">
    <property type="term" value="C:[Ni-Fe] hydrogenase complex"/>
    <property type="evidence" value="ECO:0007669"/>
    <property type="project" value="TreeGrafter"/>
</dbReference>
<dbReference type="PANTHER" id="PTHR30013:SF5">
    <property type="entry name" value="HYDROGENASE SMALL SUBUNIT"/>
    <property type="match status" value="1"/>
</dbReference>
<evidence type="ECO:0000256" key="2">
    <source>
        <dbReference type="ARBA" id="ARBA00004196"/>
    </source>
</evidence>
<evidence type="ECO:0000256" key="6">
    <source>
        <dbReference type="ARBA" id="ARBA00022723"/>
    </source>
</evidence>
<accession>A0A523TGC9</accession>
<feature type="domain" description="Cytochrome-c3 hydrogenase C-terminal" evidence="13">
    <location>
        <begin position="198"/>
        <end position="276"/>
    </location>
</feature>
<dbReference type="PIRSF" id="PIRSF000310">
    <property type="entry name" value="NiFe_hyd_ssu"/>
    <property type="match status" value="1"/>
</dbReference>
<dbReference type="InterPro" id="IPR037148">
    <property type="entry name" value="NiFe-Hase_small_C_sf"/>
</dbReference>
<evidence type="ECO:0000256" key="10">
    <source>
        <dbReference type="ARBA" id="ARBA00023014"/>
    </source>
</evidence>
<dbReference type="Gene3D" id="4.10.480.10">
    <property type="entry name" value="Cytochrome-c3 hydrogenase, C-terminal domain"/>
    <property type="match status" value="1"/>
</dbReference>
<evidence type="ECO:0000256" key="5">
    <source>
        <dbReference type="ARBA" id="ARBA00022485"/>
    </source>
</evidence>
<evidence type="ECO:0000256" key="9">
    <source>
        <dbReference type="ARBA" id="ARBA00023004"/>
    </source>
</evidence>
<sequence length="290" mass="31326">MEAKRQPVIWLQGAGCTGCSVSIMNSVSPSIKNLLLDEVVPGSFLQLVFHPTLMAASGEVSIEVMLDTREKKEGSYILVMEGGIPTARGGVFGTVGEKKGEPVTILSRFVDLARGSLAIIALGDCATFGGIPAARPNPTGCKGAKDVVEEEKIGVPVINIPGCPPHPDWFVGTVAHILLYGLMSSDDLDELNRPKIFYGQLIHENCPRRPYFDEGKFARQLGEEGCLYELGCKGPFTYADCSLRHWNGGVNWVIGAGSPCLGCTEPSFPDITGPFYKKISDWEKLKPPLK</sequence>
<comment type="subunit">
    <text evidence="4">Heterodimer of a large and a small subunit.</text>
</comment>
<evidence type="ECO:0008006" key="16">
    <source>
        <dbReference type="Google" id="ProtNLM"/>
    </source>
</evidence>
<dbReference type="AlphaFoldDB" id="A0A523TGC9"/>
<keyword evidence="9 11" id="KW-0408">Iron</keyword>
<keyword evidence="10 11" id="KW-0411">Iron-sulfur</keyword>
<dbReference type="InterPro" id="IPR006137">
    <property type="entry name" value="NADH_UbQ_OxRdtase-like_20kDa"/>
</dbReference>
<comment type="caution">
    <text evidence="14">The sequence shown here is derived from an EMBL/GenBank/DDBJ whole genome shotgun (WGS) entry which is preliminary data.</text>
</comment>
<feature type="binding site" evidence="11">
    <location>
        <position position="260"/>
    </location>
    <ligand>
        <name>[3Fe-4S] cluster</name>
        <dbReference type="ChEBI" id="CHEBI:21137"/>
    </ligand>
</feature>
<keyword evidence="11" id="KW-0003">3Fe-4S</keyword>
<feature type="domain" description="NADH:ubiquinone oxidoreductase-like 20kDa subunit" evidence="12">
    <location>
        <begin position="16"/>
        <end position="177"/>
    </location>
</feature>
<protein>
    <recommendedName>
        <fullName evidence="16">Oxidoreductase</fullName>
    </recommendedName>
</protein>
<dbReference type="PRINTS" id="PR00614">
    <property type="entry name" value="NIHGNASESMLL"/>
</dbReference>
<feature type="binding site" evidence="11">
    <location>
        <position position="16"/>
    </location>
    <ligand>
        <name>[4Fe-4S] cluster</name>
        <dbReference type="ChEBI" id="CHEBI:49883"/>
        <label>1</label>
    </ligand>
</feature>
<dbReference type="GO" id="GO:0009055">
    <property type="term" value="F:electron transfer activity"/>
    <property type="evidence" value="ECO:0007669"/>
    <property type="project" value="TreeGrafter"/>
</dbReference>
<name>A0A523TGC9_UNCAE</name>
<evidence type="ECO:0000256" key="7">
    <source>
        <dbReference type="ARBA" id="ARBA00022729"/>
    </source>
</evidence>
<organism evidence="14 15">
    <name type="scientific">Aerophobetes bacterium</name>
    <dbReference type="NCBI Taxonomy" id="2030807"/>
    <lineage>
        <taxon>Bacteria</taxon>
        <taxon>Candidatus Aerophobota</taxon>
    </lineage>
</organism>
<feature type="binding site" evidence="11">
    <location>
        <position position="206"/>
    </location>
    <ligand>
        <name>[4Fe-4S] cluster</name>
        <dbReference type="ChEBI" id="CHEBI:49883"/>
        <label>2</label>
    </ligand>
</feature>
<feature type="binding site" evidence="11">
    <location>
        <position position="226"/>
    </location>
    <ligand>
        <name>[4Fe-4S] cluster</name>
        <dbReference type="ChEBI" id="CHEBI:49883"/>
        <label>2</label>
    </ligand>
</feature>
<keyword evidence="7" id="KW-0732">Signal</keyword>
<feature type="binding site" evidence="11">
    <location>
        <position position="163"/>
    </location>
    <ligand>
        <name>[4Fe-4S] cluster</name>
        <dbReference type="ChEBI" id="CHEBI:49883"/>
        <label>1</label>
    </ligand>
</feature>
<feature type="binding site" evidence="11">
    <location>
        <position position="125"/>
    </location>
    <ligand>
        <name>[4Fe-4S] cluster</name>
        <dbReference type="ChEBI" id="CHEBI:49883"/>
        <label>1</label>
    </ligand>
</feature>
<keyword evidence="5 11" id="KW-0004">4Fe-4S</keyword>
<evidence type="ECO:0000256" key="3">
    <source>
        <dbReference type="ARBA" id="ARBA00006605"/>
    </source>
</evidence>
<evidence type="ECO:0000256" key="4">
    <source>
        <dbReference type="ARBA" id="ARBA00011771"/>
    </source>
</evidence>
<dbReference type="InterPro" id="IPR027394">
    <property type="entry name" value="Cytochrome-c3_hydrogenase_C"/>
</dbReference>